<protein>
    <submittedName>
        <fullName evidence="2">Capsule assembly protein Wzi</fullName>
    </submittedName>
</protein>
<dbReference type="EMBL" id="QLMC01000005">
    <property type="protein sequence ID" value="RAJ94309.1"/>
    <property type="molecule type" value="Genomic_DNA"/>
</dbReference>
<evidence type="ECO:0000313" key="2">
    <source>
        <dbReference type="EMBL" id="RAJ94309.1"/>
    </source>
</evidence>
<keyword evidence="3" id="KW-1185">Reference proteome</keyword>
<proteinExistence type="predicted"/>
<dbReference type="RefSeq" id="WP_111630206.1">
    <property type="nucleotide sequence ID" value="NZ_QLMC01000005.1"/>
</dbReference>
<dbReference type="InterPro" id="IPR026950">
    <property type="entry name" value="Caps_assemb_Wzi"/>
</dbReference>
<organism evidence="2 3">
    <name type="scientific">Larkinella arboricola</name>
    <dbReference type="NCBI Taxonomy" id="643671"/>
    <lineage>
        <taxon>Bacteria</taxon>
        <taxon>Pseudomonadati</taxon>
        <taxon>Bacteroidota</taxon>
        <taxon>Cytophagia</taxon>
        <taxon>Cytophagales</taxon>
        <taxon>Spirosomataceae</taxon>
        <taxon>Larkinella</taxon>
    </lineage>
</organism>
<sequence>MTRALLLYFLCPLFTLGQPVVETRPTRFFAELGGFYTPGQPTPFWMRTNQYGIVPNTLPYASLRAGIQQDYRFYPLSDTPTNKRKDRFGIGYGFEMAYNLDAQAKKSVLLPEAYVKVRAGVFDIVAGRRREIVGLVDSTLSSGSYSWSGNALPMPKVQISLPDYTPIGFTKGLLAFRGTFAHGWFGNHNRKVTHSYLHQKSLYARLGKPNWPVKFYAGFNHQAQWGGMTDQLPESLVKDGRFPARLQDYLFVLTGNSLGRLIELDTTRYSRFDRENRIGNHLGSIDVGVEYSSKSVSFLLYHQSVYEDGSLYYLTNIEDGLTGLRFRNLNPAPSGLRITGAVLEFLYTKSQGGGVFDDHYKFRGRDNYFNHAQYRDGWSYFGRTIGTPFITPVTDTRPELSQYGFFSNNRVRAYHTGIQGKFATNCGFQFKFSYSQNYGTYDAPFSETARQFSSYMMLELPLNQHGLRINFSAAADQGDLLQNSSAVYAGIRKTWDYNKYRICK</sequence>
<gene>
    <name evidence="2" type="ORF">LX87_04195</name>
</gene>
<dbReference type="AlphaFoldDB" id="A0A327WQQ4"/>
<dbReference type="Pfam" id="PF14052">
    <property type="entry name" value="Caps_assemb_Wzi"/>
    <property type="match status" value="1"/>
</dbReference>
<dbReference type="Proteomes" id="UP000248790">
    <property type="component" value="Unassembled WGS sequence"/>
</dbReference>
<accession>A0A327WQQ4</accession>
<evidence type="ECO:0000313" key="3">
    <source>
        <dbReference type="Proteomes" id="UP000248790"/>
    </source>
</evidence>
<dbReference type="Gene3D" id="2.40.160.130">
    <property type="entry name" value="Capsule assembly protein Wzi"/>
    <property type="match status" value="1"/>
</dbReference>
<feature type="signal peptide" evidence="1">
    <location>
        <begin position="1"/>
        <end position="17"/>
    </location>
</feature>
<reference evidence="2 3" key="1">
    <citation type="submission" date="2018-06" db="EMBL/GenBank/DDBJ databases">
        <title>Genomic Encyclopedia of Archaeal and Bacterial Type Strains, Phase II (KMG-II): from individual species to whole genera.</title>
        <authorList>
            <person name="Goeker M."/>
        </authorList>
    </citation>
    <scope>NUCLEOTIDE SEQUENCE [LARGE SCALE GENOMIC DNA]</scope>
    <source>
        <strain evidence="2 3">DSM 21851</strain>
    </source>
</reference>
<dbReference type="InterPro" id="IPR038636">
    <property type="entry name" value="Wzi_sf"/>
</dbReference>
<name>A0A327WQQ4_LARAB</name>
<keyword evidence="1" id="KW-0732">Signal</keyword>
<comment type="caution">
    <text evidence="2">The sequence shown here is derived from an EMBL/GenBank/DDBJ whole genome shotgun (WGS) entry which is preliminary data.</text>
</comment>
<feature type="chain" id="PRO_5016348452" evidence="1">
    <location>
        <begin position="18"/>
        <end position="504"/>
    </location>
</feature>
<dbReference type="OrthoDB" id="596512at2"/>
<evidence type="ECO:0000256" key="1">
    <source>
        <dbReference type="SAM" id="SignalP"/>
    </source>
</evidence>